<dbReference type="SUPFAM" id="SSF48179">
    <property type="entry name" value="6-phosphogluconate dehydrogenase C-terminal domain-like"/>
    <property type="match status" value="1"/>
</dbReference>
<dbReference type="SUPFAM" id="SSF51735">
    <property type="entry name" value="NAD(P)-binding Rossmann-fold domains"/>
    <property type="match status" value="1"/>
</dbReference>
<comment type="catalytic activity">
    <reaction evidence="9 10">
        <text>(R)-pantoate + NADP(+) = 2-dehydropantoate + NADPH + H(+)</text>
        <dbReference type="Rhea" id="RHEA:16233"/>
        <dbReference type="ChEBI" id="CHEBI:11561"/>
        <dbReference type="ChEBI" id="CHEBI:15378"/>
        <dbReference type="ChEBI" id="CHEBI:15980"/>
        <dbReference type="ChEBI" id="CHEBI:57783"/>
        <dbReference type="ChEBI" id="CHEBI:58349"/>
        <dbReference type="EC" id="1.1.1.169"/>
    </reaction>
</comment>
<dbReference type="InterPro" id="IPR013332">
    <property type="entry name" value="KPR_N"/>
</dbReference>
<evidence type="ECO:0000259" key="12">
    <source>
        <dbReference type="Pfam" id="PF02558"/>
    </source>
</evidence>
<evidence type="ECO:0000313" key="14">
    <source>
        <dbReference type="EMBL" id="KXV50494.1"/>
    </source>
</evidence>
<feature type="domain" description="Ketopantoate reductase N-terminal" evidence="12">
    <location>
        <begin position="10"/>
        <end position="142"/>
    </location>
</feature>
<dbReference type="Proteomes" id="UP000075636">
    <property type="component" value="Unassembled WGS sequence"/>
</dbReference>
<proteinExistence type="inferred from homology"/>
<organism evidence="14 15">
    <name type="scientific">Gluconobacter albidus</name>
    <dbReference type="NCBI Taxonomy" id="318683"/>
    <lineage>
        <taxon>Bacteria</taxon>
        <taxon>Pseudomonadati</taxon>
        <taxon>Pseudomonadota</taxon>
        <taxon>Alphaproteobacteria</taxon>
        <taxon>Acetobacterales</taxon>
        <taxon>Acetobacteraceae</taxon>
        <taxon>Gluconobacter</taxon>
    </lineage>
</organism>
<evidence type="ECO:0000256" key="5">
    <source>
        <dbReference type="ARBA" id="ARBA00022655"/>
    </source>
</evidence>
<gene>
    <name evidence="14" type="ORF">AD945_01885</name>
</gene>
<dbReference type="AlphaFoldDB" id="A0A149TMQ0"/>
<evidence type="ECO:0000256" key="11">
    <source>
        <dbReference type="SAM" id="SignalP"/>
    </source>
</evidence>
<dbReference type="Pfam" id="PF08546">
    <property type="entry name" value="ApbA_C"/>
    <property type="match status" value="1"/>
</dbReference>
<comment type="similarity">
    <text evidence="2 10">Belongs to the ketopantoate reductase family.</text>
</comment>
<dbReference type="InterPro" id="IPR051402">
    <property type="entry name" value="KPR-Related"/>
</dbReference>
<feature type="chain" id="PRO_5007555872" description="2-dehydropantoate 2-reductase" evidence="11">
    <location>
        <begin position="22"/>
        <end position="302"/>
    </location>
</feature>
<evidence type="ECO:0000256" key="2">
    <source>
        <dbReference type="ARBA" id="ARBA00007870"/>
    </source>
</evidence>
<dbReference type="PATRIC" id="fig|318683.6.peg.529"/>
<dbReference type="InterPro" id="IPR003710">
    <property type="entry name" value="ApbA"/>
</dbReference>
<reference evidence="14 15" key="1">
    <citation type="submission" date="2015-06" db="EMBL/GenBank/DDBJ databases">
        <title>Improved classification and identification of acetic acid bacteria using matrix-assisted laser desorption/ionization time-of-flight mass spectrometry; Gluconobacter nephelii and Gluconobacter uchimurae are later heterotypic synonyms of Gluconobacter japonicus and Gluconobacter oxydans, respectively.</title>
        <authorList>
            <person name="Li L."/>
            <person name="Cleenwerck I."/>
            <person name="De Vuyst L."/>
            <person name="Vandamme P."/>
        </authorList>
    </citation>
    <scope>NUCLEOTIDE SEQUENCE [LARGE SCALE GENOMIC DNA]</scope>
    <source>
        <strain evidence="14 15">LMG 1768</strain>
    </source>
</reference>
<evidence type="ECO:0000256" key="3">
    <source>
        <dbReference type="ARBA" id="ARBA00013014"/>
    </source>
</evidence>
<keyword evidence="6 10" id="KW-0521">NADP</keyword>
<dbReference type="EMBL" id="LHZR01000077">
    <property type="protein sequence ID" value="KXV50494.1"/>
    <property type="molecule type" value="Genomic_DNA"/>
</dbReference>
<dbReference type="InterPro" id="IPR013328">
    <property type="entry name" value="6PGD_dom2"/>
</dbReference>
<comment type="function">
    <text evidence="10">Catalyzes the NADPH-dependent reduction of ketopantoate into pantoic acid.</text>
</comment>
<feature type="signal peptide" evidence="11">
    <location>
        <begin position="1"/>
        <end position="21"/>
    </location>
</feature>
<dbReference type="RefSeq" id="WP_082779993.1">
    <property type="nucleotide sequence ID" value="NZ_LHZR01000077.1"/>
</dbReference>
<feature type="domain" description="Ketopantoate reductase C-terminal" evidence="13">
    <location>
        <begin position="173"/>
        <end position="294"/>
    </location>
</feature>
<dbReference type="UniPathway" id="UPA00028">
    <property type="reaction ID" value="UER00004"/>
</dbReference>
<keyword evidence="5 10" id="KW-0566">Pantothenate biosynthesis</keyword>
<dbReference type="GO" id="GO:0008677">
    <property type="term" value="F:2-dehydropantoate 2-reductase activity"/>
    <property type="evidence" value="ECO:0007669"/>
    <property type="project" value="UniProtKB-EC"/>
</dbReference>
<dbReference type="InterPro" id="IPR008927">
    <property type="entry name" value="6-PGluconate_DH-like_C_sf"/>
</dbReference>
<evidence type="ECO:0000256" key="4">
    <source>
        <dbReference type="ARBA" id="ARBA00019465"/>
    </source>
</evidence>
<dbReference type="Pfam" id="PF02558">
    <property type="entry name" value="ApbA"/>
    <property type="match status" value="1"/>
</dbReference>
<dbReference type="Gene3D" id="1.10.1040.10">
    <property type="entry name" value="N-(1-d-carboxylethyl)-l-norvaline Dehydrogenase, domain 2"/>
    <property type="match status" value="1"/>
</dbReference>
<dbReference type="OrthoDB" id="247668at2"/>
<accession>A0A149TMQ0</accession>
<evidence type="ECO:0000256" key="1">
    <source>
        <dbReference type="ARBA" id="ARBA00004994"/>
    </source>
</evidence>
<dbReference type="NCBIfam" id="TIGR00745">
    <property type="entry name" value="apbA_panE"/>
    <property type="match status" value="1"/>
</dbReference>
<dbReference type="InterPro" id="IPR013752">
    <property type="entry name" value="KPA_reductase"/>
</dbReference>
<dbReference type="EC" id="1.1.1.169" evidence="3 10"/>
<keyword evidence="11" id="KW-0732">Signal</keyword>
<keyword evidence="7 10" id="KW-0560">Oxidoreductase</keyword>
<sequence>MTSSRYSATLIGAGSVGLVLAASLAKADWDVSIVGARTPLNKISMQENGISSQYSVKRVDVNQDFKPPRVLIIAVKSQQVETISHWLPAFDSKKTTVLVAQNGIDQRQTFRKYFSDSPIIPVIIYFNAQRDKPGSVNLRRIGHQDVCLPQQDLTRLLASAFSTGGLRVLLTEDIQTRLWLKLLANISVNPLTALTGQPTGIMHRSDIADSARALMLEALPVAQAEGAKITIQDLEDTLRWISTIPPESRSSMLQDKQAMVPLEYQALTGAVVRAGARHSIPTPLNGLVLSLLAGSETELFRN</sequence>
<evidence type="ECO:0000259" key="13">
    <source>
        <dbReference type="Pfam" id="PF08546"/>
    </source>
</evidence>
<comment type="caution">
    <text evidence="14">The sequence shown here is derived from an EMBL/GenBank/DDBJ whole genome shotgun (WGS) entry which is preliminary data.</text>
</comment>
<evidence type="ECO:0000256" key="9">
    <source>
        <dbReference type="ARBA" id="ARBA00048793"/>
    </source>
</evidence>
<evidence type="ECO:0000256" key="10">
    <source>
        <dbReference type="RuleBase" id="RU362068"/>
    </source>
</evidence>
<name>A0A149TMQ0_9PROT</name>
<evidence type="ECO:0000256" key="6">
    <source>
        <dbReference type="ARBA" id="ARBA00022857"/>
    </source>
</evidence>
<dbReference type="Gene3D" id="3.40.50.720">
    <property type="entry name" value="NAD(P)-binding Rossmann-like Domain"/>
    <property type="match status" value="1"/>
</dbReference>
<comment type="pathway">
    <text evidence="1 10">Cofactor biosynthesis; (R)-pantothenate biosynthesis; (R)-pantoate from 3-methyl-2-oxobutanoate: step 2/2.</text>
</comment>
<evidence type="ECO:0000256" key="7">
    <source>
        <dbReference type="ARBA" id="ARBA00023002"/>
    </source>
</evidence>
<dbReference type="FunFam" id="1.10.1040.10:FF:000017">
    <property type="entry name" value="2-dehydropantoate 2-reductase"/>
    <property type="match status" value="1"/>
</dbReference>
<evidence type="ECO:0000256" key="8">
    <source>
        <dbReference type="ARBA" id="ARBA00032024"/>
    </source>
</evidence>
<dbReference type="PANTHER" id="PTHR21708">
    <property type="entry name" value="PROBABLE 2-DEHYDROPANTOATE 2-REDUCTASE"/>
    <property type="match status" value="1"/>
</dbReference>
<protein>
    <recommendedName>
        <fullName evidence="4 10">2-dehydropantoate 2-reductase</fullName>
        <ecNumber evidence="3 10">1.1.1.169</ecNumber>
    </recommendedName>
    <alternativeName>
        <fullName evidence="8 10">Ketopantoate reductase</fullName>
    </alternativeName>
</protein>
<dbReference type="GO" id="GO:0015940">
    <property type="term" value="P:pantothenate biosynthetic process"/>
    <property type="evidence" value="ECO:0007669"/>
    <property type="project" value="UniProtKB-UniPathway"/>
</dbReference>
<evidence type="ECO:0000313" key="15">
    <source>
        <dbReference type="Proteomes" id="UP000075636"/>
    </source>
</evidence>
<dbReference type="PANTHER" id="PTHR21708:SF26">
    <property type="entry name" value="2-DEHYDROPANTOATE 2-REDUCTASE"/>
    <property type="match status" value="1"/>
</dbReference>
<dbReference type="InterPro" id="IPR036291">
    <property type="entry name" value="NAD(P)-bd_dom_sf"/>
</dbReference>
<dbReference type="GO" id="GO:0005737">
    <property type="term" value="C:cytoplasm"/>
    <property type="evidence" value="ECO:0007669"/>
    <property type="project" value="TreeGrafter"/>
</dbReference>